<proteinExistence type="inferred from homology"/>
<sequence length="150" mass="17857">PIKEDLNKYWPALRSPRKEYFEFWRYQWEKHGSCAIDVPELNGTLEYFSSTLRLYKEYNIFKLLFNELIQPSLFRTYSDGDIRNALPEDMRGNVNIVCKRTTLPIQSLQGRTVSVLTEIHICLNKTLEPVNCTQEYRRCGRHNYYLPART</sequence>
<gene>
    <name evidence="3" type="ORF">V5799_007932</name>
</gene>
<dbReference type="AlphaFoldDB" id="A0AAQ4FFX2"/>
<evidence type="ECO:0000256" key="1">
    <source>
        <dbReference type="ARBA" id="ARBA00007469"/>
    </source>
</evidence>
<evidence type="ECO:0000256" key="2">
    <source>
        <dbReference type="RuleBase" id="RU004328"/>
    </source>
</evidence>
<keyword evidence="4" id="KW-1185">Reference proteome</keyword>
<evidence type="ECO:0000313" key="4">
    <source>
        <dbReference type="Proteomes" id="UP001321473"/>
    </source>
</evidence>
<dbReference type="GO" id="GO:0006401">
    <property type="term" value="P:RNA catabolic process"/>
    <property type="evidence" value="ECO:0007669"/>
    <property type="project" value="TreeGrafter"/>
</dbReference>
<dbReference type="Proteomes" id="UP001321473">
    <property type="component" value="Unassembled WGS sequence"/>
</dbReference>
<dbReference type="InterPro" id="IPR001568">
    <property type="entry name" value="RNase_T2-like"/>
</dbReference>
<dbReference type="GO" id="GO:0005576">
    <property type="term" value="C:extracellular region"/>
    <property type="evidence" value="ECO:0007669"/>
    <property type="project" value="TreeGrafter"/>
</dbReference>
<dbReference type="SUPFAM" id="SSF55895">
    <property type="entry name" value="Ribonuclease Rh-like"/>
    <property type="match status" value="1"/>
</dbReference>
<feature type="non-terminal residue" evidence="3">
    <location>
        <position position="1"/>
    </location>
</feature>
<evidence type="ECO:0000313" key="3">
    <source>
        <dbReference type="EMBL" id="KAK8785703.1"/>
    </source>
</evidence>
<comment type="caution">
    <text evidence="3">The sequence shown here is derived from an EMBL/GenBank/DDBJ whole genome shotgun (WGS) entry which is preliminary data.</text>
</comment>
<name>A0AAQ4FFX2_AMBAM</name>
<reference evidence="3 4" key="1">
    <citation type="journal article" date="2023" name="Arcadia Sci">
        <title>De novo assembly of a long-read Amblyomma americanum tick genome.</title>
        <authorList>
            <person name="Chou S."/>
            <person name="Poskanzer K.E."/>
            <person name="Rollins M."/>
            <person name="Thuy-Boun P.S."/>
        </authorList>
    </citation>
    <scope>NUCLEOTIDE SEQUENCE [LARGE SCALE GENOMIC DNA]</scope>
    <source>
        <strain evidence="3">F_SG_1</strain>
        <tissue evidence="3">Salivary glands</tissue>
    </source>
</reference>
<accession>A0AAQ4FFX2</accession>
<dbReference type="InterPro" id="IPR036430">
    <property type="entry name" value="RNase_T2-like_sf"/>
</dbReference>
<dbReference type="PANTHER" id="PTHR11240:SF22">
    <property type="entry name" value="RIBONUCLEASE T2"/>
    <property type="match status" value="1"/>
</dbReference>
<dbReference type="PANTHER" id="PTHR11240">
    <property type="entry name" value="RIBONUCLEASE T2"/>
    <property type="match status" value="1"/>
</dbReference>
<comment type="similarity">
    <text evidence="1 2">Belongs to the RNase T2 family.</text>
</comment>
<dbReference type="Pfam" id="PF00445">
    <property type="entry name" value="Ribonuclease_T2"/>
    <property type="match status" value="1"/>
</dbReference>
<dbReference type="InterPro" id="IPR033130">
    <property type="entry name" value="RNase_T2_His_AS_2"/>
</dbReference>
<dbReference type="PROSITE" id="PS00531">
    <property type="entry name" value="RNASE_T2_2"/>
    <property type="match status" value="1"/>
</dbReference>
<dbReference type="GO" id="GO:0033897">
    <property type="term" value="F:ribonuclease T2 activity"/>
    <property type="evidence" value="ECO:0007669"/>
    <property type="project" value="InterPro"/>
</dbReference>
<dbReference type="GO" id="GO:0003723">
    <property type="term" value="F:RNA binding"/>
    <property type="evidence" value="ECO:0007669"/>
    <property type="project" value="InterPro"/>
</dbReference>
<protein>
    <submittedName>
        <fullName evidence="3">Uncharacterized protein</fullName>
    </submittedName>
</protein>
<dbReference type="Gene3D" id="3.90.730.10">
    <property type="entry name" value="Ribonuclease T2-like"/>
    <property type="match status" value="1"/>
</dbReference>
<dbReference type="EMBL" id="JARKHS020003311">
    <property type="protein sequence ID" value="KAK8785703.1"/>
    <property type="molecule type" value="Genomic_DNA"/>
</dbReference>
<organism evidence="3 4">
    <name type="scientific">Amblyomma americanum</name>
    <name type="common">Lone star tick</name>
    <dbReference type="NCBI Taxonomy" id="6943"/>
    <lineage>
        <taxon>Eukaryota</taxon>
        <taxon>Metazoa</taxon>
        <taxon>Ecdysozoa</taxon>
        <taxon>Arthropoda</taxon>
        <taxon>Chelicerata</taxon>
        <taxon>Arachnida</taxon>
        <taxon>Acari</taxon>
        <taxon>Parasitiformes</taxon>
        <taxon>Ixodida</taxon>
        <taxon>Ixodoidea</taxon>
        <taxon>Ixodidae</taxon>
        <taxon>Amblyomminae</taxon>
        <taxon>Amblyomma</taxon>
    </lineage>
</organism>